<dbReference type="EMBL" id="CADCTT010000175">
    <property type="protein sequence ID" value="CAA9303192.1"/>
    <property type="molecule type" value="Genomic_DNA"/>
</dbReference>
<organism evidence="2">
    <name type="scientific">uncultured Friedmanniella sp</name>
    <dbReference type="NCBI Taxonomy" id="335381"/>
    <lineage>
        <taxon>Bacteria</taxon>
        <taxon>Bacillati</taxon>
        <taxon>Actinomycetota</taxon>
        <taxon>Actinomycetes</taxon>
        <taxon>Propionibacteriales</taxon>
        <taxon>Nocardioidaceae</taxon>
        <taxon>Friedmanniella</taxon>
        <taxon>environmental samples</taxon>
    </lineage>
</organism>
<dbReference type="EC" id="1.2.1.18" evidence="2"/>
<feature type="non-terminal residue" evidence="2">
    <location>
        <position position="65"/>
    </location>
</feature>
<evidence type="ECO:0000256" key="1">
    <source>
        <dbReference type="SAM" id="MobiDB-lite"/>
    </source>
</evidence>
<evidence type="ECO:0000313" key="2">
    <source>
        <dbReference type="EMBL" id="CAA9303192.1"/>
    </source>
</evidence>
<feature type="compositionally biased region" description="Basic residues" evidence="1">
    <location>
        <begin position="26"/>
        <end position="38"/>
    </location>
</feature>
<gene>
    <name evidence="2" type="ORF">AVDCRST_MAG61-1203</name>
</gene>
<dbReference type="AlphaFoldDB" id="A0A6J4KDU3"/>
<feature type="compositionally biased region" description="Basic and acidic residues" evidence="1">
    <location>
        <begin position="54"/>
        <end position="65"/>
    </location>
</feature>
<dbReference type="GO" id="GO:0018478">
    <property type="term" value="F:malonate-semialdehyde dehydrogenase (acetylating) activity"/>
    <property type="evidence" value="ECO:0007669"/>
    <property type="project" value="UniProtKB-EC"/>
</dbReference>
<protein>
    <submittedName>
        <fullName evidence="2">Malonate-semialdehyde dehydrogenase [inositol]</fullName>
        <ecNumber evidence="2">1.2.1.18</ecNumber>
    </submittedName>
</protein>
<feature type="non-terminal residue" evidence="2">
    <location>
        <position position="1"/>
    </location>
</feature>
<accession>A0A6J4KDU3</accession>
<sequence>DRHQRAGAGPDGLLLLRGLEELAVRRQPRPRRRGRPLLHPRQGDHLPLARPQPRRPEPRVPPERL</sequence>
<keyword evidence="2" id="KW-0560">Oxidoreductase</keyword>
<reference evidence="2" key="1">
    <citation type="submission" date="2020-02" db="EMBL/GenBank/DDBJ databases">
        <authorList>
            <person name="Meier V. D."/>
        </authorList>
    </citation>
    <scope>NUCLEOTIDE SEQUENCE</scope>
    <source>
        <strain evidence="2">AVDCRST_MAG61</strain>
    </source>
</reference>
<proteinExistence type="predicted"/>
<feature type="region of interest" description="Disordered" evidence="1">
    <location>
        <begin position="25"/>
        <end position="65"/>
    </location>
</feature>
<name>A0A6J4KDU3_9ACTN</name>